<organism evidence="2 6">
    <name type="scientific">Candidatus Methanoperedens nitratireducens</name>
    <dbReference type="NCBI Taxonomy" id="1392998"/>
    <lineage>
        <taxon>Archaea</taxon>
        <taxon>Methanobacteriati</taxon>
        <taxon>Methanobacteriota</taxon>
        <taxon>Stenosarchaea group</taxon>
        <taxon>Methanomicrobia</taxon>
        <taxon>Methanosarcinales</taxon>
        <taxon>ANME-2 cluster</taxon>
        <taxon>Candidatus Methanoperedentaceae</taxon>
        <taxon>Candidatus Methanoperedens</taxon>
    </lineage>
</organism>
<sequence>MIMNIQPLDIMAMTSELLSKTNIIKLPEGTTYSFKTH</sequence>
<reference evidence="2" key="1">
    <citation type="submission" date="2017-06" db="EMBL/GenBank/DDBJ databases">
        <authorList>
            <person name="Kim H.J."/>
            <person name="Triplett B.A."/>
        </authorList>
    </citation>
    <scope>NUCLEOTIDE SEQUENCE [LARGE SCALE GENOMIC DNA]</scope>
    <source>
        <strain evidence="2">Mnv1</strain>
    </source>
</reference>
<dbReference type="AlphaFoldDB" id="A0A284VPV3"/>
<accession>A0A284VPV3</accession>
<dbReference type="EMBL" id="FZMP01000173">
    <property type="protein sequence ID" value="SNQ61268.1"/>
    <property type="molecule type" value="Genomic_DNA"/>
</dbReference>
<evidence type="ECO:0000313" key="1">
    <source>
        <dbReference type="EMBL" id="SNQ61240.1"/>
    </source>
</evidence>
<evidence type="ECO:0000313" key="3">
    <source>
        <dbReference type="EMBL" id="SNQ61268.1"/>
    </source>
</evidence>
<dbReference type="EMBL" id="FZMP01000171">
    <property type="protein sequence ID" value="SNQ61240.1"/>
    <property type="molecule type" value="Genomic_DNA"/>
</dbReference>
<keyword evidence="6" id="KW-1185">Reference proteome</keyword>
<reference evidence="6" key="2">
    <citation type="submission" date="2017-06" db="EMBL/GenBank/DDBJ databases">
        <authorList>
            <person name="Cremers G."/>
        </authorList>
    </citation>
    <scope>NUCLEOTIDE SEQUENCE [LARGE SCALE GENOMIC DNA]</scope>
</reference>
<proteinExistence type="predicted"/>
<evidence type="ECO:0000313" key="4">
    <source>
        <dbReference type="EMBL" id="SNQ61313.1"/>
    </source>
</evidence>
<gene>
    <name evidence="1" type="ORF">MNV_270015</name>
    <name evidence="2" type="ORF">MNV_280008</name>
    <name evidence="3" type="ORF">MNV_290020</name>
    <name evidence="4" type="ORF">MNV_310003</name>
    <name evidence="5" type="ORF">MNV_660033</name>
</gene>
<protein>
    <submittedName>
        <fullName evidence="2">Uncharacterized protein</fullName>
    </submittedName>
</protein>
<evidence type="ECO:0000313" key="6">
    <source>
        <dbReference type="Proteomes" id="UP000218615"/>
    </source>
</evidence>
<dbReference type="EMBL" id="FZMP01000214">
    <property type="protein sequence ID" value="SNQ62295.1"/>
    <property type="molecule type" value="Genomic_DNA"/>
</dbReference>
<evidence type="ECO:0000313" key="2">
    <source>
        <dbReference type="EMBL" id="SNQ61248.1"/>
    </source>
</evidence>
<evidence type="ECO:0000313" key="5">
    <source>
        <dbReference type="EMBL" id="SNQ62295.1"/>
    </source>
</evidence>
<name>A0A284VPV3_9EURY</name>
<dbReference type="Proteomes" id="UP000218615">
    <property type="component" value="Unassembled WGS sequence"/>
</dbReference>
<dbReference type="EMBL" id="FZMP01000176">
    <property type="protein sequence ID" value="SNQ61313.1"/>
    <property type="molecule type" value="Genomic_DNA"/>
</dbReference>
<dbReference type="EMBL" id="FZMP01000172">
    <property type="protein sequence ID" value="SNQ61248.1"/>
    <property type="molecule type" value="Genomic_DNA"/>
</dbReference>